<dbReference type="SUPFAM" id="SSF51445">
    <property type="entry name" value="(Trans)glycosidases"/>
    <property type="match status" value="1"/>
</dbReference>
<dbReference type="InterPro" id="IPR056490">
    <property type="entry name" value="Rcc01698_C"/>
</dbReference>
<dbReference type="CDD" id="cd19607">
    <property type="entry name" value="GTA_TIM-barrel-like"/>
    <property type="match status" value="1"/>
</dbReference>
<protein>
    <submittedName>
        <fullName evidence="4">Glycoside hydrolase/phage tail family protein</fullName>
    </submittedName>
</protein>
<dbReference type="EMBL" id="JADBEO010000084">
    <property type="protein sequence ID" value="MDR4308865.1"/>
    <property type="molecule type" value="Genomic_DNA"/>
</dbReference>
<reference evidence="4" key="1">
    <citation type="submission" date="2020-10" db="EMBL/GenBank/DDBJ databases">
        <authorList>
            <person name="Abbas A."/>
            <person name="Razzaq R."/>
            <person name="Waqas M."/>
            <person name="Abbas N."/>
            <person name="Nielsen T.K."/>
            <person name="Hansen L.H."/>
            <person name="Hussain S."/>
            <person name="Shahid M."/>
        </authorList>
    </citation>
    <scope>NUCLEOTIDE SEQUENCE</scope>
    <source>
        <strain evidence="4">S14</strain>
    </source>
</reference>
<evidence type="ECO:0000259" key="2">
    <source>
        <dbReference type="Pfam" id="PF13550"/>
    </source>
</evidence>
<sequence length="1309" mass="141414">MAVLALTAVGSAIGGSLLPGGISLFGATLSGAALGGAVGGLAGSAIDTALLTKRQEIFGPRLTDVKLTTSTEGAPILRVYGRMRVGGQIVWASRFTENTDESSVGGKGGFGGGAEQTRYWYYASFAVGLCEGRIDGIGRIWADGEVLDVEGLEIRLHKGGEEQLPDPKIVAVEGEDHAPAFRGLAYLVFDELPLERFGNRIPQITVEVIRRPKGEKPALEDLLTGVTLIPGASEFAYATDVIDREVGYGAYESENAHVDGRADLIASLDELQAVAPNLSHVSLVVAWHGGDLRAGHCEIIPKVETATKATSPWEWNVSGIERGAAQLVSRIGGRPAIGGAPSDCSIWQAIVELKRRGLKVMLNPFVMMDVAEGNGLPDPYGADEQAAYPWRGRITCHPAPGRPGSPDATAEAADQVAAFFGTAEPEDFVWDPTRSAVSYWGPAEFSYRRFVLHMAEIARFSGGVDGILIGSEMVGLTTVRDAPGAYPAVRELQGLAEDVRAKLGPDVRIGYAADWSEFPPHRPGDGSNDLHFHLDPLWAHADIDFVGIDNYTPLADWRDGASHLDLLAGWDGPYEAGYLQSNIEGGEGYDWFYASRADRDGQVRTPIVDTAHGEHWVFRTKDFRRWWLNAHRDRPGGVRGGATNWVPQSKPIVFCEIGCPAVDKGANQPNVFVDPKSSESALPYYSSGERDELAQRAALTALLDYWSPDSGHNPVSELTGERMIAVERTFVWTWDARPSAAFPARDDVWGDAENWRRGHWLTGRLGFAVLRDVVDELCDGLGVPLDLKRLDGVVKGYALDRVMSPREAIEPLLDAFGAQAVARGAELRFSNRSISPVVSLTEEDLVDGGETAGSWRLTRAQASEIPAALKLRHIDPDEEFRQGSVEARRLAGEGEAVAEVSLALVMAEEEAEALADGMLIEASVARERAEFALPPSRIALEPGDLAVLHAHDRATVLRLDAIGDEFVRPIRATRADPDVRRVGLRERPRRPKPDRGHAVEPVFEALDLPTIDAGDPAATRLAAYSKPWTPVAVYRRKDGDGYRLETTLRRPAAMGELAAPLGRHDSGRIDRTNALEVRLGPDRSLESVTESAFLDGANLAAVKGAGGAWEVLQFASAELVDPGLWRLTNLLRGQFGTEDAIGDPTPEGRPFVLLDSRVPFSSAPESLAGATLDWRAGPASKPRGDRRYVDRTAPMGLRARRPLAPVSLSARKISGGDVEICWIRRTRIGGDDFEIRDVRLGEESEAYVVEVIFDGETVRTIEADEPVAVYAAAQQIADFAAPVADLEIAVRQLSAAVGPGLPARATFAL</sequence>
<evidence type="ECO:0000259" key="3">
    <source>
        <dbReference type="Pfam" id="PF23666"/>
    </source>
</evidence>
<gene>
    <name evidence="4" type="ORF">IHQ68_19765</name>
</gene>
<organism evidence="4 5">
    <name type="scientific">Chelatococcus sambhunathii</name>
    <dbReference type="NCBI Taxonomy" id="363953"/>
    <lineage>
        <taxon>Bacteria</taxon>
        <taxon>Pseudomonadati</taxon>
        <taxon>Pseudomonadota</taxon>
        <taxon>Alphaproteobacteria</taxon>
        <taxon>Hyphomicrobiales</taxon>
        <taxon>Chelatococcaceae</taxon>
        <taxon>Chelatococcus</taxon>
    </lineage>
</organism>
<dbReference type="InterPro" id="IPR025195">
    <property type="entry name" value="GTA_TIM_dom"/>
</dbReference>
<dbReference type="GO" id="GO:0016787">
    <property type="term" value="F:hydrolase activity"/>
    <property type="evidence" value="ECO:0007669"/>
    <property type="project" value="UniProtKB-KW"/>
</dbReference>
<keyword evidence="5" id="KW-1185">Reference proteome</keyword>
<accession>A0ABU1DL72</accession>
<dbReference type="Pfam" id="PF13547">
    <property type="entry name" value="GTA_TIM"/>
    <property type="match status" value="1"/>
</dbReference>
<dbReference type="Pfam" id="PF23666">
    <property type="entry name" value="Rcc01698_C"/>
    <property type="match status" value="1"/>
</dbReference>
<evidence type="ECO:0000313" key="5">
    <source>
        <dbReference type="Proteomes" id="UP001181622"/>
    </source>
</evidence>
<evidence type="ECO:0000313" key="4">
    <source>
        <dbReference type="EMBL" id="MDR4308865.1"/>
    </source>
</evidence>
<dbReference type="Pfam" id="PF13550">
    <property type="entry name" value="Phage-tail_3"/>
    <property type="match status" value="1"/>
</dbReference>
<feature type="domain" description="Rcc01698-like C-terminal" evidence="3">
    <location>
        <begin position="1052"/>
        <end position="1152"/>
    </location>
</feature>
<keyword evidence="4" id="KW-0378">Hydrolase</keyword>
<dbReference type="RefSeq" id="WP_309394968.1">
    <property type="nucleotide sequence ID" value="NZ_JADBEO010000084.1"/>
</dbReference>
<dbReference type="Proteomes" id="UP001181622">
    <property type="component" value="Unassembled WGS sequence"/>
</dbReference>
<evidence type="ECO:0000259" key="1">
    <source>
        <dbReference type="Pfam" id="PF13547"/>
    </source>
</evidence>
<comment type="caution">
    <text evidence="4">The sequence shown here is derived from an EMBL/GenBank/DDBJ whole genome shotgun (WGS) entry which is preliminary data.</text>
</comment>
<proteinExistence type="predicted"/>
<dbReference type="Gene3D" id="3.20.20.80">
    <property type="entry name" value="Glycosidases"/>
    <property type="match status" value="1"/>
</dbReference>
<feature type="domain" description="Tip attachment protein J" evidence="2">
    <location>
        <begin position="800"/>
        <end position="963"/>
    </location>
</feature>
<dbReference type="InterPro" id="IPR032876">
    <property type="entry name" value="J_dom"/>
</dbReference>
<name>A0ABU1DL72_9HYPH</name>
<feature type="domain" description="GTA TIM-barrel-like" evidence="1">
    <location>
        <begin position="445"/>
        <end position="743"/>
    </location>
</feature>
<dbReference type="InterPro" id="IPR017853">
    <property type="entry name" value="GH"/>
</dbReference>